<dbReference type="PROSITE" id="PS51186">
    <property type="entry name" value="GNAT"/>
    <property type="match status" value="1"/>
</dbReference>
<evidence type="ECO:0000259" key="2">
    <source>
        <dbReference type="PROSITE" id="PS51186"/>
    </source>
</evidence>
<dbReference type="Proteomes" id="UP000530234">
    <property type="component" value="Unassembled WGS sequence"/>
</dbReference>
<keyword evidence="4" id="KW-1185">Reference proteome</keyword>
<sequence length="170" mass="18614">MVIRPRLKSDLPEAGKALVSVHQTDGYPVEGVEDPEAWLSPAQLTEAWIAELDGRVVGHVLLSRPDGEDAIALFRERWPEDEAGILVLGRLFVLREARGKAVGEKLVRAATESAHAQEHHAVLDVMTKDAAAIRLYERLGWQLIGSASHSYGDGQQIEALCYAAPMKRAS</sequence>
<dbReference type="GO" id="GO:0008080">
    <property type="term" value="F:N-acetyltransferase activity"/>
    <property type="evidence" value="ECO:0007669"/>
    <property type="project" value="InterPro"/>
</dbReference>
<reference evidence="4" key="1">
    <citation type="submission" date="2019-10" db="EMBL/GenBank/DDBJ databases">
        <title>Streptomyces sp. nov., a novel actinobacterium isolated from alkaline environment.</title>
        <authorList>
            <person name="Golinska P."/>
        </authorList>
    </citation>
    <scope>NUCLEOTIDE SEQUENCE [LARGE SCALE GENOMIC DNA]</scope>
    <source>
        <strain evidence="4">DSM 42108</strain>
    </source>
</reference>
<organism evidence="3 4">
    <name type="scientific">Streptomyces calidiresistens</name>
    <dbReference type="NCBI Taxonomy" id="1485586"/>
    <lineage>
        <taxon>Bacteria</taxon>
        <taxon>Bacillati</taxon>
        <taxon>Actinomycetota</taxon>
        <taxon>Actinomycetes</taxon>
        <taxon>Kitasatosporales</taxon>
        <taxon>Streptomycetaceae</taxon>
        <taxon>Streptomyces</taxon>
    </lineage>
</organism>
<dbReference type="PANTHER" id="PTHR13947:SF37">
    <property type="entry name" value="LD18367P"/>
    <property type="match status" value="1"/>
</dbReference>
<dbReference type="InterPro" id="IPR000182">
    <property type="entry name" value="GNAT_dom"/>
</dbReference>
<protein>
    <submittedName>
        <fullName evidence="3">GNAT family N-acetyltransferase</fullName>
    </submittedName>
</protein>
<dbReference type="EMBL" id="VKHS01000203">
    <property type="protein sequence ID" value="MBB0230008.1"/>
    <property type="molecule type" value="Genomic_DNA"/>
</dbReference>
<dbReference type="InterPro" id="IPR016181">
    <property type="entry name" value="Acyl_CoA_acyltransferase"/>
</dbReference>
<dbReference type="Gene3D" id="3.40.630.30">
    <property type="match status" value="1"/>
</dbReference>
<dbReference type="CDD" id="cd04301">
    <property type="entry name" value="NAT_SF"/>
    <property type="match status" value="1"/>
</dbReference>
<keyword evidence="1 3" id="KW-0808">Transferase</keyword>
<dbReference type="InterPro" id="IPR050769">
    <property type="entry name" value="NAT_camello-type"/>
</dbReference>
<feature type="domain" description="N-acetyltransferase" evidence="2">
    <location>
        <begin position="1"/>
        <end position="167"/>
    </location>
</feature>
<accession>A0A7W3T3A2</accession>
<name>A0A7W3T3A2_9ACTN</name>
<proteinExistence type="predicted"/>
<dbReference type="Pfam" id="PF00583">
    <property type="entry name" value="Acetyltransf_1"/>
    <property type="match status" value="1"/>
</dbReference>
<evidence type="ECO:0000256" key="1">
    <source>
        <dbReference type="ARBA" id="ARBA00022679"/>
    </source>
</evidence>
<evidence type="ECO:0000313" key="3">
    <source>
        <dbReference type="EMBL" id="MBB0230008.1"/>
    </source>
</evidence>
<dbReference type="AlphaFoldDB" id="A0A7W3T3A2"/>
<dbReference type="SUPFAM" id="SSF55729">
    <property type="entry name" value="Acyl-CoA N-acyltransferases (Nat)"/>
    <property type="match status" value="1"/>
</dbReference>
<dbReference type="PANTHER" id="PTHR13947">
    <property type="entry name" value="GNAT FAMILY N-ACETYLTRANSFERASE"/>
    <property type="match status" value="1"/>
</dbReference>
<comment type="caution">
    <text evidence="3">The sequence shown here is derived from an EMBL/GenBank/DDBJ whole genome shotgun (WGS) entry which is preliminary data.</text>
</comment>
<evidence type="ECO:0000313" key="4">
    <source>
        <dbReference type="Proteomes" id="UP000530234"/>
    </source>
</evidence>
<gene>
    <name evidence="3" type="ORF">FOE67_10875</name>
</gene>